<keyword evidence="7" id="KW-0902">Two-component regulatory system</keyword>
<evidence type="ECO:0000256" key="2">
    <source>
        <dbReference type="ARBA" id="ARBA00004236"/>
    </source>
</evidence>
<keyword evidence="11" id="KW-0067">ATP-binding</keyword>
<sequence>MTVTAGEREPGFRGGTSRPTEAAADRTAEPVAAFALTSAQDVFGLRRGAQQAAAVLELERQDQVRLATAVSELGRDRLASRGLKVSFGLDTAEQPAALVVTFSWAGGPPPAQETLDLAAKLVRLDHEADAGGGRIVITQPLPAEAADAAGQRSRLAETLGGDARSTEADDLRAQTRDLIATLEETRAQREEMRRLNEELEETNRGVLALYSELTQELEATNSGVVALHSELEDKRHQLLEASEAKTRFWTNISHELRTPVNSVVALSTLLLAPSSQALTDEQREQVELIASSGQTLLALVSDLLDVAKAEAGHLEIHPEPVDLRLVVAHLRSLILSSHDHERVTLVTPGLTGQPALVTDETLLVRILRNLLSNAMKFTERGEVRLDVDIDPEPSAAAILFTVTDTGIGIPPEEQGRVFEAFYQVRGAQQRRQPGTGLGLPYARTLAELLGGSLSLTSTVGTGTRVQVRLPDLGPGYPKEAEAERADRDE</sequence>
<dbReference type="Pfam" id="PF02518">
    <property type="entry name" value="HATPase_c"/>
    <property type="match status" value="1"/>
</dbReference>
<dbReference type="SUPFAM" id="SSF55874">
    <property type="entry name" value="ATPase domain of HSP90 chaperone/DNA topoisomerase II/histidine kinase"/>
    <property type="match status" value="1"/>
</dbReference>
<evidence type="ECO:0000256" key="7">
    <source>
        <dbReference type="ARBA" id="ARBA00023012"/>
    </source>
</evidence>
<feature type="compositionally biased region" description="Basic and acidic residues" evidence="9">
    <location>
        <begin position="478"/>
        <end position="489"/>
    </location>
</feature>
<keyword evidence="8" id="KW-0175">Coiled coil</keyword>
<evidence type="ECO:0000256" key="9">
    <source>
        <dbReference type="SAM" id="MobiDB-lite"/>
    </source>
</evidence>
<comment type="caution">
    <text evidence="11">The sequence shown here is derived from an EMBL/GenBank/DDBJ whole genome shotgun (WGS) entry which is preliminary data.</text>
</comment>
<proteinExistence type="predicted"/>
<dbReference type="SUPFAM" id="SSF47384">
    <property type="entry name" value="Homodimeric domain of signal transducing histidine kinase"/>
    <property type="match status" value="1"/>
</dbReference>
<dbReference type="SMART" id="SM00387">
    <property type="entry name" value="HATPase_c"/>
    <property type="match status" value="1"/>
</dbReference>
<evidence type="ECO:0000256" key="8">
    <source>
        <dbReference type="SAM" id="Coils"/>
    </source>
</evidence>
<name>A0ABP9BWV0_9ACTN</name>
<dbReference type="InterPro" id="IPR004358">
    <property type="entry name" value="Sig_transdc_His_kin-like_C"/>
</dbReference>
<reference evidence="12" key="1">
    <citation type="journal article" date="2019" name="Int. J. Syst. Evol. Microbiol.">
        <title>The Global Catalogue of Microorganisms (GCM) 10K type strain sequencing project: providing services to taxonomists for standard genome sequencing and annotation.</title>
        <authorList>
            <consortium name="The Broad Institute Genomics Platform"/>
            <consortium name="The Broad Institute Genome Sequencing Center for Infectious Disease"/>
            <person name="Wu L."/>
            <person name="Ma J."/>
        </authorList>
    </citation>
    <scope>NUCLEOTIDE SEQUENCE [LARGE SCALE GENOMIC DNA]</scope>
    <source>
        <strain evidence="12">JCM 18081</strain>
    </source>
</reference>
<dbReference type="Gene3D" id="1.10.287.130">
    <property type="match status" value="1"/>
</dbReference>
<evidence type="ECO:0000256" key="3">
    <source>
        <dbReference type="ARBA" id="ARBA00012438"/>
    </source>
</evidence>
<dbReference type="PANTHER" id="PTHR43711:SF1">
    <property type="entry name" value="HISTIDINE KINASE 1"/>
    <property type="match status" value="1"/>
</dbReference>
<keyword evidence="11" id="KW-0547">Nucleotide-binding</keyword>
<dbReference type="CDD" id="cd16922">
    <property type="entry name" value="HATPase_EvgS-ArcB-TorS-like"/>
    <property type="match status" value="1"/>
</dbReference>
<evidence type="ECO:0000313" key="12">
    <source>
        <dbReference type="Proteomes" id="UP001501265"/>
    </source>
</evidence>
<feature type="coiled-coil region" evidence="8">
    <location>
        <begin position="168"/>
        <end position="216"/>
    </location>
</feature>
<evidence type="ECO:0000313" key="11">
    <source>
        <dbReference type="EMBL" id="GAA4799797.1"/>
    </source>
</evidence>
<dbReference type="PROSITE" id="PS50109">
    <property type="entry name" value="HIS_KIN"/>
    <property type="match status" value="1"/>
</dbReference>
<dbReference type="InterPro" id="IPR036890">
    <property type="entry name" value="HATPase_C_sf"/>
</dbReference>
<feature type="region of interest" description="Disordered" evidence="9">
    <location>
        <begin position="469"/>
        <end position="489"/>
    </location>
</feature>
<dbReference type="GO" id="GO:0005524">
    <property type="term" value="F:ATP binding"/>
    <property type="evidence" value="ECO:0007669"/>
    <property type="project" value="UniProtKB-KW"/>
</dbReference>
<dbReference type="CDD" id="cd00082">
    <property type="entry name" value="HisKA"/>
    <property type="match status" value="1"/>
</dbReference>
<evidence type="ECO:0000256" key="5">
    <source>
        <dbReference type="ARBA" id="ARBA00022679"/>
    </source>
</evidence>
<evidence type="ECO:0000256" key="6">
    <source>
        <dbReference type="ARBA" id="ARBA00022777"/>
    </source>
</evidence>
<dbReference type="InterPro" id="IPR005467">
    <property type="entry name" value="His_kinase_dom"/>
</dbReference>
<gene>
    <name evidence="11" type="ORF">GCM10023220_30020</name>
</gene>
<evidence type="ECO:0000259" key="10">
    <source>
        <dbReference type="PROSITE" id="PS50109"/>
    </source>
</evidence>
<accession>A0ABP9BWV0</accession>
<evidence type="ECO:0000256" key="1">
    <source>
        <dbReference type="ARBA" id="ARBA00000085"/>
    </source>
</evidence>
<dbReference type="Pfam" id="PF00512">
    <property type="entry name" value="HisKA"/>
    <property type="match status" value="1"/>
</dbReference>
<comment type="subcellular location">
    <subcellularLocation>
        <location evidence="2">Cell membrane</location>
    </subcellularLocation>
</comment>
<dbReference type="Proteomes" id="UP001501265">
    <property type="component" value="Unassembled WGS sequence"/>
</dbReference>
<feature type="compositionally biased region" description="Basic and acidic residues" evidence="9">
    <location>
        <begin position="1"/>
        <end position="11"/>
    </location>
</feature>
<keyword evidence="5" id="KW-0808">Transferase</keyword>
<keyword evidence="12" id="KW-1185">Reference proteome</keyword>
<evidence type="ECO:0000256" key="4">
    <source>
        <dbReference type="ARBA" id="ARBA00022553"/>
    </source>
</evidence>
<dbReference type="PANTHER" id="PTHR43711">
    <property type="entry name" value="TWO-COMPONENT HISTIDINE KINASE"/>
    <property type="match status" value="1"/>
</dbReference>
<keyword evidence="6" id="KW-0418">Kinase</keyword>
<dbReference type="InterPro" id="IPR036097">
    <property type="entry name" value="HisK_dim/P_sf"/>
</dbReference>
<feature type="region of interest" description="Disordered" evidence="9">
    <location>
        <begin position="1"/>
        <end position="26"/>
    </location>
</feature>
<protein>
    <recommendedName>
        <fullName evidence="3">histidine kinase</fullName>
        <ecNumber evidence="3">2.7.13.3</ecNumber>
    </recommendedName>
</protein>
<keyword evidence="4" id="KW-0597">Phosphoprotein</keyword>
<feature type="domain" description="Histidine kinase" evidence="10">
    <location>
        <begin position="251"/>
        <end position="473"/>
    </location>
</feature>
<organism evidence="11 12">
    <name type="scientific">Streptomyces ziwulingensis</name>
    <dbReference type="NCBI Taxonomy" id="1045501"/>
    <lineage>
        <taxon>Bacteria</taxon>
        <taxon>Bacillati</taxon>
        <taxon>Actinomycetota</taxon>
        <taxon>Actinomycetes</taxon>
        <taxon>Kitasatosporales</taxon>
        <taxon>Streptomycetaceae</taxon>
        <taxon>Streptomyces</taxon>
    </lineage>
</organism>
<dbReference type="InterPro" id="IPR003594">
    <property type="entry name" value="HATPase_dom"/>
</dbReference>
<dbReference type="EMBL" id="BAABIG010000025">
    <property type="protein sequence ID" value="GAA4799797.1"/>
    <property type="molecule type" value="Genomic_DNA"/>
</dbReference>
<dbReference type="Gene3D" id="3.30.565.10">
    <property type="entry name" value="Histidine kinase-like ATPase, C-terminal domain"/>
    <property type="match status" value="1"/>
</dbReference>
<dbReference type="EC" id="2.7.13.3" evidence="3"/>
<comment type="catalytic activity">
    <reaction evidence="1">
        <text>ATP + protein L-histidine = ADP + protein N-phospho-L-histidine.</text>
        <dbReference type="EC" id="2.7.13.3"/>
    </reaction>
</comment>
<dbReference type="SMART" id="SM00388">
    <property type="entry name" value="HisKA"/>
    <property type="match status" value="1"/>
</dbReference>
<dbReference type="InterPro" id="IPR050736">
    <property type="entry name" value="Sensor_HK_Regulatory"/>
</dbReference>
<dbReference type="PRINTS" id="PR00344">
    <property type="entry name" value="BCTRLSENSOR"/>
</dbReference>
<dbReference type="InterPro" id="IPR003661">
    <property type="entry name" value="HisK_dim/P_dom"/>
</dbReference>